<gene>
    <name evidence="2" type="ORF">NO1_0481</name>
</gene>
<sequence length="99" mass="11189">MSNFLYSVDDIKSRVAGVADKYGIGRAFLFGSYARGEATPQSDIDICIEKGQLRTLLELSGFYQDLEKTLQHKVDVVTMDGLDNNFKAEIKKEFVLIYE</sequence>
<evidence type="ECO:0000313" key="2">
    <source>
        <dbReference type="EMBL" id="GBR73027.1"/>
    </source>
</evidence>
<name>A0A388T9Z3_TERA1</name>
<organism evidence="2 3">
    <name type="scientific">Termititenax aidoneus</name>
    <dbReference type="NCBI Taxonomy" id="2218524"/>
    <lineage>
        <taxon>Bacteria</taxon>
        <taxon>Bacillati</taxon>
        <taxon>Candidatus Margulisiibacteriota</taxon>
        <taxon>Candidatus Termititenacia</taxon>
        <taxon>Candidatus Termititenacales</taxon>
        <taxon>Candidatus Termititenacaceae</taxon>
        <taxon>Candidatus Termititenax</taxon>
    </lineage>
</organism>
<accession>A0A388T9Z3</accession>
<dbReference type="CDD" id="cd05403">
    <property type="entry name" value="NT_KNTase_like"/>
    <property type="match status" value="1"/>
</dbReference>
<dbReference type="Proteomes" id="UP000269352">
    <property type="component" value="Unassembled WGS sequence"/>
</dbReference>
<reference evidence="2 3" key="1">
    <citation type="journal article" date="2019" name="ISME J.">
        <title>Genome analyses of uncultured TG2/ZB3 bacteria in 'Margulisbacteria' specifically attached to ectosymbiotic spirochetes of protists in the termite gut.</title>
        <authorList>
            <person name="Utami Y.D."/>
            <person name="Kuwahara H."/>
            <person name="Igai K."/>
            <person name="Murakami T."/>
            <person name="Sugaya K."/>
            <person name="Morikawa T."/>
            <person name="Nagura Y."/>
            <person name="Yuki M."/>
            <person name="Deevong P."/>
            <person name="Inoue T."/>
            <person name="Kihara K."/>
            <person name="Lo N."/>
            <person name="Yamada A."/>
            <person name="Ohkuma M."/>
            <person name="Hongoh Y."/>
        </authorList>
    </citation>
    <scope>NUCLEOTIDE SEQUENCE [LARGE SCALE GENOMIC DNA]</scope>
    <source>
        <strain evidence="2">NkOx7-01</strain>
    </source>
</reference>
<feature type="domain" description="Polymerase nucleotidyl transferase" evidence="1">
    <location>
        <begin position="18"/>
        <end position="96"/>
    </location>
</feature>
<dbReference type="GO" id="GO:0016779">
    <property type="term" value="F:nucleotidyltransferase activity"/>
    <property type="evidence" value="ECO:0007669"/>
    <property type="project" value="InterPro"/>
</dbReference>
<comment type="caution">
    <text evidence="2">The sequence shown here is derived from an EMBL/GenBank/DDBJ whole genome shotgun (WGS) entry which is preliminary data.</text>
</comment>
<dbReference type="PANTHER" id="PTHR43852:SF2">
    <property type="entry name" value="PROTEIN ADENYLYLTRANSFERASE MNTA"/>
    <property type="match status" value="1"/>
</dbReference>
<evidence type="ECO:0000313" key="3">
    <source>
        <dbReference type="Proteomes" id="UP000269352"/>
    </source>
</evidence>
<dbReference type="InterPro" id="IPR043519">
    <property type="entry name" value="NT_sf"/>
</dbReference>
<dbReference type="SUPFAM" id="SSF81301">
    <property type="entry name" value="Nucleotidyltransferase"/>
    <property type="match status" value="1"/>
</dbReference>
<dbReference type="AlphaFoldDB" id="A0A388T9Z3"/>
<dbReference type="InterPro" id="IPR002934">
    <property type="entry name" value="Polymerase_NTP_transf_dom"/>
</dbReference>
<dbReference type="EMBL" id="BGZN01000005">
    <property type="protein sequence ID" value="GBR73027.1"/>
    <property type="molecule type" value="Genomic_DNA"/>
</dbReference>
<dbReference type="Pfam" id="PF01909">
    <property type="entry name" value="NTP_transf_2"/>
    <property type="match status" value="1"/>
</dbReference>
<keyword evidence="3" id="KW-1185">Reference proteome</keyword>
<dbReference type="Gene3D" id="3.30.460.10">
    <property type="entry name" value="Beta Polymerase, domain 2"/>
    <property type="match status" value="1"/>
</dbReference>
<dbReference type="PANTHER" id="PTHR43852">
    <property type="entry name" value="NUCLEOTIDYLTRANSFERASE"/>
    <property type="match status" value="1"/>
</dbReference>
<proteinExistence type="predicted"/>
<evidence type="ECO:0000259" key="1">
    <source>
        <dbReference type="Pfam" id="PF01909"/>
    </source>
</evidence>
<protein>
    <submittedName>
        <fullName evidence="2">Nucleotidyltransferases</fullName>
    </submittedName>
</protein>
<dbReference type="InterPro" id="IPR052930">
    <property type="entry name" value="TA_antitoxin_MntA"/>
</dbReference>